<name>A0A167U0E5_9AGAM</name>
<evidence type="ECO:0000313" key="2">
    <source>
        <dbReference type="EMBL" id="KZP03470.1"/>
    </source>
</evidence>
<proteinExistence type="predicted"/>
<protein>
    <submittedName>
        <fullName evidence="2">Uncharacterized protein</fullName>
    </submittedName>
</protein>
<dbReference type="AlphaFoldDB" id="A0A167U0E5"/>
<organism evidence="2 3">
    <name type="scientific">Athelia psychrophila</name>
    <dbReference type="NCBI Taxonomy" id="1759441"/>
    <lineage>
        <taxon>Eukaryota</taxon>
        <taxon>Fungi</taxon>
        <taxon>Dikarya</taxon>
        <taxon>Basidiomycota</taxon>
        <taxon>Agaricomycotina</taxon>
        <taxon>Agaricomycetes</taxon>
        <taxon>Agaricomycetidae</taxon>
        <taxon>Atheliales</taxon>
        <taxon>Atheliaceae</taxon>
        <taxon>Athelia</taxon>
    </lineage>
</organism>
<feature type="compositionally biased region" description="Basic and acidic residues" evidence="1">
    <location>
        <begin position="117"/>
        <end position="128"/>
    </location>
</feature>
<evidence type="ECO:0000256" key="1">
    <source>
        <dbReference type="SAM" id="MobiDB-lite"/>
    </source>
</evidence>
<feature type="region of interest" description="Disordered" evidence="1">
    <location>
        <begin position="96"/>
        <end position="128"/>
    </location>
</feature>
<dbReference type="EMBL" id="KV418061">
    <property type="protein sequence ID" value="KZP03470.1"/>
    <property type="molecule type" value="Genomic_DNA"/>
</dbReference>
<gene>
    <name evidence="2" type="ORF">FIBSPDRAFT_968965</name>
</gene>
<keyword evidence="3" id="KW-1185">Reference proteome</keyword>
<dbReference type="Proteomes" id="UP000076532">
    <property type="component" value="Unassembled WGS sequence"/>
</dbReference>
<sequence>MYSISGLVPGAQRIVQAGGLVVWGNTWLGQERGRAPLLLAGDWRAFFDKYIITPATGSALAEATTSPGGVPISYTRPIIIGGTSATGGILIPGVARGSSASSAHYPHDAITTPNEHASSDHSAEKAGI</sequence>
<evidence type="ECO:0000313" key="3">
    <source>
        <dbReference type="Proteomes" id="UP000076532"/>
    </source>
</evidence>
<reference evidence="2 3" key="1">
    <citation type="journal article" date="2016" name="Mol. Biol. Evol.">
        <title>Comparative Genomics of Early-Diverging Mushroom-Forming Fungi Provides Insights into the Origins of Lignocellulose Decay Capabilities.</title>
        <authorList>
            <person name="Nagy L.G."/>
            <person name="Riley R."/>
            <person name="Tritt A."/>
            <person name="Adam C."/>
            <person name="Daum C."/>
            <person name="Floudas D."/>
            <person name="Sun H."/>
            <person name="Yadav J.S."/>
            <person name="Pangilinan J."/>
            <person name="Larsson K.H."/>
            <person name="Matsuura K."/>
            <person name="Barry K."/>
            <person name="Labutti K."/>
            <person name="Kuo R."/>
            <person name="Ohm R.A."/>
            <person name="Bhattacharya S.S."/>
            <person name="Shirouzu T."/>
            <person name="Yoshinaga Y."/>
            <person name="Martin F.M."/>
            <person name="Grigoriev I.V."/>
            <person name="Hibbett D.S."/>
        </authorList>
    </citation>
    <scope>NUCLEOTIDE SEQUENCE [LARGE SCALE GENOMIC DNA]</scope>
    <source>
        <strain evidence="2 3">CBS 109695</strain>
    </source>
</reference>
<accession>A0A167U0E5</accession>